<dbReference type="OrthoDB" id="331677at2157"/>
<dbReference type="RefSeq" id="WP_008007460.1">
    <property type="nucleotide sequence ID" value="NZ_AOJG01000038.1"/>
</dbReference>
<feature type="region of interest" description="Disordered" evidence="1">
    <location>
        <begin position="525"/>
        <end position="591"/>
    </location>
</feature>
<feature type="compositionally biased region" description="Acidic residues" evidence="1">
    <location>
        <begin position="915"/>
        <end position="954"/>
    </location>
</feature>
<proteinExistence type="predicted"/>
<feature type="transmembrane region" description="Helical" evidence="2">
    <location>
        <begin position="1269"/>
        <end position="1291"/>
    </location>
</feature>
<evidence type="ECO:0000256" key="2">
    <source>
        <dbReference type="SAM" id="Phobius"/>
    </source>
</evidence>
<comment type="caution">
    <text evidence="4">The sequence shown here is derived from an EMBL/GenBank/DDBJ whole genome shotgun (WGS) entry which is preliminary data.</text>
</comment>
<name>M0NK69_9EURY</name>
<dbReference type="Pfam" id="PF02368">
    <property type="entry name" value="Big_2"/>
    <property type="match status" value="1"/>
</dbReference>
<protein>
    <recommendedName>
        <fullName evidence="3">BIG2 domain-containing protein</fullName>
    </recommendedName>
</protein>
<keyword evidence="5" id="KW-1185">Reference proteome</keyword>
<feature type="transmembrane region" description="Helical" evidence="2">
    <location>
        <begin position="1238"/>
        <end position="1257"/>
    </location>
</feature>
<keyword evidence="2" id="KW-0812">Transmembrane</keyword>
<feature type="domain" description="BIG2" evidence="3">
    <location>
        <begin position="827"/>
        <end position="890"/>
    </location>
</feature>
<organism evidence="4 5">
    <name type="scientific">Halorubrum lipolyticum DSM 21995</name>
    <dbReference type="NCBI Taxonomy" id="1227482"/>
    <lineage>
        <taxon>Archaea</taxon>
        <taxon>Methanobacteriati</taxon>
        <taxon>Methanobacteriota</taxon>
        <taxon>Stenosarchaea group</taxon>
        <taxon>Halobacteria</taxon>
        <taxon>Halobacteriales</taxon>
        <taxon>Haloferacaceae</taxon>
        <taxon>Halorubrum</taxon>
    </lineage>
</organism>
<feature type="transmembrane region" description="Helical" evidence="2">
    <location>
        <begin position="985"/>
        <end position="1006"/>
    </location>
</feature>
<keyword evidence="2" id="KW-1133">Transmembrane helix</keyword>
<dbReference type="EMBL" id="AOJG01000038">
    <property type="protein sequence ID" value="EMA58241.1"/>
    <property type="molecule type" value="Genomic_DNA"/>
</dbReference>
<feature type="compositionally biased region" description="Acidic residues" evidence="1">
    <location>
        <begin position="1177"/>
        <end position="1195"/>
    </location>
</feature>
<feature type="transmembrane region" description="Helical" evidence="2">
    <location>
        <begin position="1215"/>
        <end position="1232"/>
    </location>
</feature>
<dbReference type="Gene3D" id="2.160.20.110">
    <property type="match status" value="3"/>
</dbReference>
<evidence type="ECO:0000313" key="4">
    <source>
        <dbReference type="EMBL" id="EMA58241.1"/>
    </source>
</evidence>
<sequence>MIGRGFWRVVLVVTVGITLFSGAAAAEPLVGLDPDADLDGNGTESDPYRIGNASELQSMAGNLSANYTLTAAVNASNTSAWNGGAGFAPIGNATDPFTGSFNGSDRTISGLSVNRNAEADVGLFGVTDGATIERVGLDDVDIDGNESVGGVVGNGTNDTAVTAASVTGSVVGVDGVGGLVGRAAASTVTLSYATSAVTGNESVGGVVGESADESEITDSYAVGAVDGETEVGGLVGYNNESSVLNESYAAGAVDGDVGVGGLIGVNNATVGNSYWDRGAATRENATGGGAGSEDDLSGFGAVGDAEPAAEMTGLNATVEMDDLAFYGTWMPRDGGYPDLAWNSSFADGGDAFDALVAGDGNETPYAITNVYELQLIGQRLSANHELTTDINASRTDGWSVSSAENDGVGFEPLGDDLDSFDGSFEGNGHSIDGVTIERPNGTDTGLFGVTGSDSTIANVTITDANVTGAQNVGALVGRNGGTISGGDAQGGSLQGVEAGSQLIGEARSDSVGGLVGQNNGRVVDSSASATVSAPDRSGVGGLVGQNNNGRVVDSNTSGTVSAPNGSDVGGLVGENNGRVRSSSASGTVSASNGSSIGGLVGFSSGTSDFTAISNASASVDVTAPRARAVGGLLGSGGGYAEVIDSAATGTVRGQSDVGGLVGATQSDIFRSFATGDVEGNTTVGENAGGLVGDSNGPIGNSSAFGDVTGNRSVGGFAGIVRDEFDGSEIAASYSVGTVTGTETVGGFAGEISSIPVVDSYWDTETSGTDTPNGTGPATGLTGLTTSELQGSNVTETTALAFNPVWVATDAYPIHAWRVDDYALSVGETTLDPDETTAATVTLTLSDGTTPTATAPAEYTSDAPATVTVDDDGLVTAEEAGTAELTAAASGFSDSVSLSVTAPTRSSTSSSRSSDDDGGDEPEDGPVADESVENESVENESVENESVETEPEPEPINETVDNATDETPENETAVESVDGGGSRSTVARIAAGGGAGAIGSYLLVVLVSRTELFAAAAPAGVAKAVAAVPGAAGVLMAEPEQAAFVVGAVALAGGRADGDDGIDVTAGETATLDVTVENKGDVPGARVVTLSLDETEDSVTMDLPAHSARTAVLEYQTTTADDGKTLGFTVDCETDSTDVDVTVGERNDEDHEPMSETTTHSDDARTDDGEAAHGESTAPDESDSEAALDADASEAELDDGSRTGLLDRIWQKKGKILSYTAGVIIIYIGTTNLEGNVFAGGLGIFLGVMALPIVRAQLPTSTRVLISRYGKVVVVIIAALFSGVLVDPAVVFETLEGLVR</sequence>
<feature type="compositionally biased region" description="Low complexity" evidence="1">
    <location>
        <begin position="578"/>
        <end position="591"/>
    </location>
</feature>
<feature type="compositionally biased region" description="Low complexity" evidence="1">
    <location>
        <begin position="898"/>
        <end position="911"/>
    </location>
</feature>
<dbReference type="SUPFAM" id="SSF49373">
    <property type="entry name" value="Invasin/intimin cell-adhesion fragments"/>
    <property type="match status" value="1"/>
</dbReference>
<evidence type="ECO:0000259" key="3">
    <source>
        <dbReference type="Pfam" id="PF02368"/>
    </source>
</evidence>
<gene>
    <name evidence="4" type="ORF">C469_13565</name>
</gene>
<evidence type="ECO:0000313" key="5">
    <source>
        <dbReference type="Proteomes" id="UP000011650"/>
    </source>
</evidence>
<feature type="region of interest" description="Disordered" evidence="1">
    <location>
        <begin position="891"/>
        <end position="981"/>
    </location>
</feature>
<feature type="compositionally biased region" description="Basic and acidic residues" evidence="1">
    <location>
        <begin position="1142"/>
        <end position="1172"/>
    </location>
</feature>
<dbReference type="InterPro" id="IPR008964">
    <property type="entry name" value="Invasin/intimin_cell_adhesion"/>
</dbReference>
<dbReference type="Gene3D" id="2.60.40.1080">
    <property type="match status" value="1"/>
</dbReference>
<feature type="region of interest" description="Disordered" evidence="1">
    <location>
        <begin position="1136"/>
        <end position="1195"/>
    </location>
</feature>
<dbReference type="PATRIC" id="fig|1227482.3.peg.2743"/>
<reference evidence="4 5" key="1">
    <citation type="journal article" date="2014" name="PLoS Genet.">
        <title>Phylogenetically driven sequencing of extremely halophilic archaea reveals strategies for static and dynamic osmo-response.</title>
        <authorList>
            <person name="Becker E.A."/>
            <person name="Seitzer P.M."/>
            <person name="Tritt A."/>
            <person name="Larsen D."/>
            <person name="Krusor M."/>
            <person name="Yao A.I."/>
            <person name="Wu D."/>
            <person name="Madern D."/>
            <person name="Eisen J.A."/>
            <person name="Darling A.E."/>
            <person name="Facciotti M.T."/>
        </authorList>
    </citation>
    <scope>NUCLEOTIDE SEQUENCE [LARGE SCALE GENOMIC DNA]</scope>
    <source>
        <strain evidence="4 5">DSM 21995</strain>
    </source>
</reference>
<dbReference type="Proteomes" id="UP000011650">
    <property type="component" value="Unassembled WGS sequence"/>
</dbReference>
<keyword evidence="2" id="KW-0472">Membrane</keyword>
<accession>M0NK69</accession>
<feature type="compositionally biased region" description="Polar residues" evidence="1">
    <location>
        <begin position="553"/>
        <end position="564"/>
    </location>
</feature>
<dbReference type="InterPro" id="IPR003343">
    <property type="entry name" value="Big_2"/>
</dbReference>
<evidence type="ECO:0000256" key="1">
    <source>
        <dbReference type="SAM" id="MobiDB-lite"/>
    </source>
</evidence>